<evidence type="ECO:0000256" key="5">
    <source>
        <dbReference type="ARBA" id="ARBA00023124"/>
    </source>
</evidence>
<dbReference type="EC" id="3.4.-.-" evidence="8"/>
<dbReference type="GO" id="GO:0016787">
    <property type="term" value="F:hydrolase activity"/>
    <property type="evidence" value="ECO:0007669"/>
    <property type="project" value="UniProtKB-KW"/>
</dbReference>
<dbReference type="Proteomes" id="UP001597545">
    <property type="component" value="Unassembled WGS sequence"/>
</dbReference>
<comment type="similarity">
    <text evidence="1 8">Belongs to the SOS response-associated peptidase family.</text>
</comment>
<evidence type="ECO:0000256" key="2">
    <source>
        <dbReference type="ARBA" id="ARBA00022670"/>
    </source>
</evidence>
<evidence type="ECO:0000256" key="3">
    <source>
        <dbReference type="ARBA" id="ARBA00022763"/>
    </source>
</evidence>
<evidence type="ECO:0000256" key="1">
    <source>
        <dbReference type="ARBA" id="ARBA00008136"/>
    </source>
</evidence>
<name>A0ABW5KJE0_9SPHI</name>
<keyword evidence="5" id="KW-0190">Covalent protein-DNA linkage</keyword>
<dbReference type="Pfam" id="PF02586">
    <property type="entry name" value="SRAP"/>
    <property type="match status" value="1"/>
</dbReference>
<proteinExistence type="inferred from homology"/>
<keyword evidence="7" id="KW-0456">Lyase</keyword>
<comment type="caution">
    <text evidence="9">The sequence shown here is derived from an EMBL/GenBank/DDBJ whole genome shotgun (WGS) entry which is preliminary data.</text>
</comment>
<keyword evidence="3" id="KW-0227">DNA damage</keyword>
<keyword evidence="4 8" id="KW-0378">Hydrolase</keyword>
<keyword evidence="6" id="KW-0238">DNA-binding</keyword>
<dbReference type="Gene3D" id="3.90.1680.10">
    <property type="entry name" value="SOS response associated peptidase-like"/>
    <property type="match status" value="1"/>
</dbReference>
<evidence type="ECO:0000313" key="9">
    <source>
        <dbReference type="EMBL" id="MFD2547671.1"/>
    </source>
</evidence>
<dbReference type="PANTHER" id="PTHR13604">
    <property type="entry name" value="DC12-RELATED"/>
    <property type="match status" value="1"/>
</dbReference>
<organism evidence="9 10">
    <name type="scientific">Sphingobacterium suaedae</name>
    <dbReference type="NCBI Taxonomy" id="1686402"/>
    <lineage>
        <taxon>Bacteria</taxon>
        <taxon>Pseudomonadati</taxon>
        <taxon>Bacteroidota</taxon>
        <taxon>Sphingobacteriia</taxon>
        <taxon>Sphingobacteriales</taxon>
        <taxon>Sphingobacteriaceae</taxon>
        <taxon>Sphingobacterium</taxon>
    </lineage>
</organism>
<evidence type="ECO:0000256" key="8">
    <source>
        <dbReference type="RuleBase" id="RU364100"/>
    </source>
</evidence>
<dbReference type="EMBL" id="JBHULR010000003">
    <property type="protein sequence ID" value="MFD2547671.1"/>
    <property type="molecule type" value="Genomic_DNA"/>
</dbReference>
<dbReference type="PANTHER" id="PTHR13604:SF0">
    <property type="entry name" value="ABASIC SITE PROCESSING PROTEIN HMCES"/>
    <property type="match status" value="1"/>
</dbReference>
<protein>
    <recommendedName>
        <fullName evidence="8">Abasic site processing protein</fullName>
        <ecNumber evidence="8">3.4.-.-</ecNumber>
    </recommendedName>
</protein>
<gene>
    <name evidence="9" type="ORF">ACFSR5_08445</name>
</gene>
<keyword evidence="10" id="KW-1185">Reference proteome</keyword>
<evidence type="ECO:0000256" key="4">
    <source>
        <dbReference type="ARBA" id="ARBA00022801"/>
    </source>
</evidence>
<evidence type="ECO:0000313" key="10">
    <source>
        <dbReference type="Proteomes" id="UP001597545"/>
    </source>
</evidence>
<reference evidence="10" key="1">
    <citation type="journal article" date="2019" name="Int. J. Syst. Evol. Microbiol.">
        <title>The Global Catalogue of Microorganisms (GCM) 10K type strain sequencing project: providing services to taxonomists for standard genome sequencing and annotation.</title>
        <authorList>
            <consortium name="The Broad Institute Genomics Platform"/>
            <consortium name="The Broad Institute Genome Sequencing Center for Infectious Disease"/>
            <person name="Wu L."/>
            <person name="Ma J."/>
        </authorList>
    </citation>
    <scope>NUCLEOTIDE SEQUENCE [LARGE SCALE GENOMIC DNA]</scope>
    <source>
        <strain evidence="10">KCTC 42662</strain>
    </source>
</reference>
<dbReference type="SUPFAM" id="SSF143081">
    <property type="entry name" value="BB1717-like"/>
    <property type="match status" value="1"/>
</dbReference>
<accession>A0ABW5KJE0</accession>
<dbReference type="RefSeq" id="WP_380902650.1">
    <property type="nucleotide sequence ID" value="NZ_JBHUEG010000007.1"/>
</dbReference>
<sequence>MTVHYDFQTIYHVSGFDRPHLPVTLNNDIDSIVPARWKLIPFWVKSEEEANKYANTLNAKSEEVFEKSSYKNVIGKYRGLLYVKGFFEPHATDGKKNNESYFIKDPTSPVFTLGIIYNRWQDYNTFSIITTEANDMMADIHNVGKRMPLIIPAEKRHNWLLADGREEIESLMVPYAGDLNAHRTFRVTSARGVDTNIPSIQDAI</sequence>
<dbReference type="InterPro" id="IPR036590">
    <property type="entry name" value="SRAP-like"/>
</dbReference>
<evidence type="ECO:0000256" key="7">
    <source>
        <dbReference type="ARBA" id="ARBA00023239"/>
    </source>
</evidence>
<dbReference type="InterPro" id="IPR003738">
    <property type="entry name" value="SRAP"/>
</dbReference>
<evidence type="ECO:0000256" key="6">
    <source>
        <dbReference type="ARBA" id="ARBA00023125"/>
    </source>
</evidence>
<keyword evidence="2 8" id="KW-0645">Protease</keyword>